<dbReference type="AlphaFoldDB" id="A0A1M5NDT0"/>
<keyword evidence="1" id="KW-0732">Signal</keyword>
<protein>
    <recommendedName>
        <fullName evidence="4">Lipoprotein</fullName>
    </recommendedName>
</protein>
<gene>
    <name evidence="2" type="ORF">SAMN04488044_1506</name>
</gene>
<keyword evidence="3" id="KW-1185">Reference proteome</keyword>
<reference evidence="3" key="1">
    <citation type="submission" date="2016-11" db="EMBL/GenBank/DDBJ databases">
        <authorList>
            <person name="Varghese N."/>
            <person name="Submissions S."/>
        </authorList>
    </citation>
    <scope>NUCLEOTIDE SEQUENCE [LARGE SCALE GENOMIC DNA]</scope>
    <source>
        <strain evidence="3">DSM 28223</strain>
    </source>
</reference>
<dbReference type="EMBL" id="FQWM01000002">
    <property type="protein sequence ID" value="SHG87615.1"/>
    <property type="molecule type" value="Genomic_DNA"/>
</dbReference>
<feature type="chain" id="PRO_5012047798" description="Lipoprotein" evidence="1">
    <location>
        <begin position="23"/>
        <end position="137"/>
    </location>
</feature>
<dbReference type="Proteomes" id="UP000184211">
    <property type="component" value="Unassembled WGS sequence"/>
</dbReference>
<evidence type="ECO:0000256" key="1">
    <source>
        <dbReference type="SAM" id="SignalP"/>
    </source>
</evidence>
<feature type="signal peptide" evidence="1">
    <location>
        <begin position="1"/>
        <end position="22"/>
    </location>
</feature>
<dbReference type="PROSITE" id="PS51257">
    <property type="entry name" value="PROKAR_LIPOPROTEIN"/>
    <property type="match status" value="1"/>
</dbReference>
<organism evidence="2 3">
    <name type="scientific">Cognatishimia maritima</name>
    <dbReference type="NCBI Taxonomy" id="870908"/>
    <lineage>
        <taxon>Bacteria</taxon>
        <taxon>Pseudomonadati</taxon>
        <taxon>Pseudomonadota</taxon>
        <taxon>Alphaproteobacteria</taxon>
        <taxon>Rhodobacterales</taxon>
        <taxon>Paracoccaceae</taxon>
        <taxon>Cognatishimia</taxon>
    </lineage>
</organism>
<accession>A0A1M5NDT0</accession>
<name>A0A1M5NDT0_9RHOB</name>
<dbReference type="RefSeq" id="WP_072792133.1">
    <property type="nucleotide sequence ID" value="NZ_FQWM01000002.1"/>
</dbReference>
<sequence>MRFPLCFSVCTALLACDSPAPAFRNADATKHVIGGNQYSVYVTETQAQAIRTSFAPRPDIRTIARQAETAIETASGCSVTEIQGDVALLTGQLDCTKRPVAGEWAAWKAPRKRGLRCQGESVASHWGDWRNVSLECF</sequence>
<evidence type="ECO:0000313" key="2">
    <source>
        <dbReference type="EMBL" id="SHG87615.1"/>
    </source>
</evidence>
<proteinExistence type="predicted"/>
<dbReference type="STRING" id="870908.SAMN04488044_1506"/>
<dbReference type="OrthoDB" id="7864349at2"/>
<evidence type="ECO:0008006" key="4">
    <source>
        <dbReference type="Google" id="ProtNLM"/>
    </source>
</evidence>
<evidence type="ECO:0000313" key="3">
    <source>
        <dbReference type="Proteomes" id="UP000184211"/>
    </source>
</evidence>